<proteinExistence type="predicted"/>
<evidence type="ECO:0000313" key="2">
    <source>
        <dbReference type="EMBL" id="CAD7091533.1"/>
    </source>
</evidence>
<dbReference type="OrthoDB" id="8182187at2759"/>
<dbReference type="Proteomes" id="UP000594454">
    <property type="component" value="Chromosome 5"/>
</dbReference>
<gene>
    <name evidence="2" type="ORF">HERILL_LOCUS13948</name>
</gene>
<evidence type="ECO:0000259" key="1">
    <source>
        <dbReference type="Pfam" id="PF12248"/>
    </source>
</evidence>
<dbReference type="EMBL" id="LR899013">
    <property type="protein sequence ID" value="CAD7091533.1"/>
    <property type="molecule type" value="Genomic_DNA"/>
</dbReference>
<dbReference type="PANTHER" id="PTHR36695:SF12">
    <property type="entry name" value="AGAP008648-PA"/>
    <property type="match status" value="1"/>
</dbReference>
<dbReference type="AlphaFoldDB" id="A0A7R8Z140"/>
<evidence type="ECO:0000313" key="3">
    <source>
        <dbReference type="Proteomes" id="UP000594454"/>
    </source>
</evidence>
<name>A0A7R8Z140_HERIL</name>
<protein>
    <recommendedName>
        <fullName evidence="1">Farnesoic acid O-methyl transferase domain-containing protein</fullName>
    </recommendedName>
</protein>
<dbReference type="InParanoid" id="A0A7R8Z140"/>
<reference evidence="2 3" key="1">
    <citation type="submission" date="2020-11" db="EMBL/GenBank/DDBJ databases">
        <authorList>
            <person name="Wallbank WR R."/>
            <person name="Pardo Diaz C."/>
            <person name="Kozak K."/>
            <person name="Martin S."/>
            <person name="Jiggins C."/>
            <person name="Moest M."/>
            <person name="Warren A I."/>
            <person name="Generalovic N T."/>
            <person name="Byers J.R.P. K."/>
            <person name="Montejo-Kovacevich G."/>
            <person name="Yen C E."/>
        </authorList>
    </citation>
    <scope>NUCLEOTIDE SEQUENCE [LARGE SCALE GENOMIC DNA]</scope>
</reference>
<feature type="domain" description="Farnesoic acid O-methyl transferase" evidence="1">
    <location>
        <begin position="85"/>
        <end position="219"/>
    </location>
</feature>
<dbReference type="Pfam" id="PF12248">
    <property type="entry name" value="Methyltransf_FA"/>
    <property type="match status" value="1"/>
</dbReference>
<dbReference type="PANTHER" id="PTHR36695">
    <property type="entry name" value="AGAP008648-PA"/>
    <property type="match status" value="1"/>
</dbReference>
<sequence length="241" mass="27256">MIDQQQRQSSFPQQSKSQKIKCKRANLRRTTLFKKAMFSTRVVTVLFCALTFVNVSQSGESQHKASFLKLATCQEYDIESTSCQHYFPVDVFKNHRTDEYKLYLKFYVMTGHDANIVLSSSLKKSDIQYIIVVGGGGNTYSWLRNGTDTTVGLDSRMVGILSPLWPATIIVRQKYGGQLEVAVPGVADPLLRAEAADLEVQSVCLFAWDNQSRWFYNCSDQEDHCLAIRENCAQPVSNKSQ</sequence>
<keyword evidence="3" id="KW-1185">Reference proteome</keyword>
<dbReference type="InterPro" id="IPR022041">
    <property type="entry name" value="Methyltransf_FA"/>
</dbReference>
<accession>A0A7R8Z140</accession>
<organism evidence="2 3">
    <name type="scientific">Hermetia illucens</name>
    <name type="common">Black soldier fly</name>
    <dbReference type="NCBI Taxonomy" id="343691"/>
    <lineage>
        <taxon>Eukaryota</taxon>
        <taxon>Metazoa</taxon>
        <taxon>Ecdysozoa</taxon>
        <taxon>Arthropoda</taxon>
        <taxon>Hexapoda</taxon>
        <taxon>Insecta</taxon>
        <taxon>Pterygota</taxon>
        <taxon>Neoptera</taxon>
        <taxon>Endopterygota</taxon>
        <taxon>Diptera</taxon>
        <taxon>Brachycera</taxon>
        <taxon>Stratiomyomorpha</taxon>
        <taxon>Stratiomyidae</taxon>
        <taxon>Hermetiinae</taxon>
        <taxon>Hermetia</taxon>
    </lineage>
</organism>